<protein>
    <recommendedName>
        <fullName evidence="7">Insulin-like domain-containing protein</fullName>
    </recommendedName>
</protein>
<comment type="subunit">
    <text evidence="2">Heterodimer of a B chain and an A chain linked by two disulfide bonds.</text>
</comment>
<reference evidence="9" key="1">
    <citation type="submission" date="2013-09" db="EMBL/GenBank/DDBJ databases">
        <title>The Genome Sequence of Anopheles culicifacies species A.</title>
        <authorList>
            <consortium name="The Broad Institute Genomics Platform"/>
            <person name="Neafsey D.E."/>
            <person name="Besansky N."/>
            <person name="Howell P."/>
            <person name="Walton C."/>
            <person name="Young S.K."/>
            <person name="Zeng Q."/>
            <person name="Gargeya S."/>
            <person name="Fitzgerald M."/>
            <person name="Haas B."/>
            <person name="Abouelleil A."/>
            <person name="Allen A.W."/>
            <person name="Alvarado L."/>
            <person name="Arachchi H.M."/>
            <person name="Berlin A.M."/>
            <person name="Chapman S.B."/>
            <person name="Gainer-Dewar J."/>
            <person name="Goldberg J."/>
            <person name="Griggs A."/>
            <person name="Gujja S."/>
            <person name="Hansen M."/>
            <person name="Howarth C."/>
            <person name="Imamovic A."/>
            <person name="Ireland A."/>
            <person name="Larimer J."/>
            <person name="McCowan C."/>
            <person name="Murphy C."/>
            <person name="Pearson M."/>
            <person name="Poon T.W."/>
            <person name="Priest M."/>
            <person name="Roberts A."/>
            <person name="Saif S."/>
            <person name="Shea T."/>
            <person name="Sisk P."/>
            <person name="Sykes S."/>
            <person name="Wortman J."/>
            <person name="Nusbaum C."/>
            <person name="Birren B."/>
        </authorList>
    </citation>
    <scope>NUCLEOTIDE SEQUENCE [LARGE SCALE GENOMIC DNA]</scope>
    <source>
        <strain evidence="9">A-37</strain>
    </source>
</reference>
<dbReference type="CDD" id="cd04366">
    <property type="entry name" value="IlGF_insulin_bombyxin_like"/>
    <property type="match status" value="1"/>
</dbReference>
<reference evidence="8" key="2">
    <citation type="submission" date="2020-05" db="UniProtKB">
        <authorList>
            <consortium name="EnsemblMetazoa"/>
        </authorList>
    </citation>
    <scope>IDENTIFICATION</scope>
    <source>
        <strain evidence="8">A-37</strain>
    </source>
</reference>
<comment type="similarity">
    <text evidence="1 6">Belongs to the insulin family.</text>
</comment>
<evidence type="ECO:0000259" key="7">
    <source>
        <dbReference type="SMART" id="SM00078"/>
    </source>
</evidence>
<dbReference type="GO" id="GO:0005179">
    <property type="term" value="F:hormone activity"/>
    <property type="evidence" value="ECO:0007669"/>
    <property type="project" value="InterPro"/>
</dbReference>
<comment type="subcellular location">
    <subcellularLocation>
        <location evidence="6">Secreted</location>
    </subcellularLocation>
</comment>
<keyword evidence="5" id="KW-1015">Disulfide bond</keyword>
<dbReference type="InterPro" id="IPR036438">
    <property type="entry name" value="Insulin-like_sf"/>
</dbReference>
<keyword evidence="4" id="KW-0732">Signal</keyword>
<evidence type="ECO:0000256" key="3">
    <source>
        <dbReference type="ARBA" id="ARBA00022685"/>
    </source>
</evidence>
<proteinExistence type="inferred from homology"/>
<evidence type="ECO:0000256" key="6">
    <source>
        <dbReference type="RuleBase" id="RU000406"/>
    </source>
</evidence>
<dbReference type="PANTHER" id="PTHR13647">
    <property type="entry name" value="INSULIN-LIKE PEPTIDE 2-RELATED"/>
    <property type="match status" value="1"/>
</dbReference>
<evidence type="ECO:0000256" key="4">
    <source>
        <dbReference type="ARBA" id="ARBA00022729"/>
    </source>
</evidence>
<dbReference type="VEuPathDB" id="VectorBase:ACUA020088"/>
<dbReference type="SUPFAM" id="SSF56994">
    <property type="entry name" value="Insulin-like"/>
    <property type="match status" value="1"/>
</dbReference>
<dbReference type="PANTHER" id="PTHR13647:SF4">
    <property type="entry name" value="INSULIN-LIKE PEPTIDE 1-RELATED"/>
    <property type="match status" value="1"/>
</dbReference>
<dbReference type="InterPro" id="IPR016179">
    <property type="entry name" value="Insulin-like"/>
</dbReference>
<evidence type="ECO:0000256" key="2">
    <source>
        <dbReference type="ARBA" id="ARBA00011207"/>
    </source>
</evidence>
<dbReference type="EnsemblMetazoa" id="ACUA020088-RA">
    <property type="protein sequence ID" value="ACUA020088-PA"/>
    <property type="gene ID" value="ACUA020088"/>
</dbReference>
<evidence type="ECO:0000256" key="5">
    <source>
        <dbReference type="ARBA" id="ARBA00023157"/>
    </source>
</evidence>
<dbReference type="SMART" id="SM00078">
    <property type="entry name" value="IlGF"/>
    <property type="match status" value="1"/>
</dbReference>
<evidence type="ECO:0000313" key="9">
    <source>
        <dbReference type="Proteomes" id="UP000075883"/>
    </source>
</evidence>
<name>A0A182MJX8_9DIPT</name>
<dbReference type="EMBL" id="AXCM01005045">
    <property type="status" value="NOT_ANNOTATED_CDS"/>
    <property type="molecule type" value="Genomic_DNA"/>
</dbReference>
<dbReference type="PRINTS" id="PR00276">
    <property type="entry name" value="INSULINFAMLY"/>
</dbReference>
<dbReference type="Proteomes" id="UP000075883">
    <property type="component" value="Unassembled WGS sequence"/>
</dbReference>
<sequence>MFVLIAAGSLQTVAAKRYCGDQLAKALSMLCVEYFSLEDLRKNSGFYSNELTYPFQWSGENFNENEYKRNFNGVPNVAQLPNIEAMDVNDWTSQWFRKKPFHRFIVPHIQTRVRRNVANECCREDCTMSQLLEYCKVVAPGVLDD</sequence>
<dbReference type="InterPro" id="IPR022352">
    <property type="entry name" value="Ins/IGF/rlx"/>
</dbReference>
<dbReference type="Gene3D" id="1.10.100.10">
    <property type="entry name" value="Insulin-like"/>
    <property type="match status" value="1"/>
</dbReference>
<accession>A0A182MJX8</accession>
<dbReference type="GO" id="GO:0005576">
    <property type="term" value="C:extracellular region"/>
    <property type="evidence" value="ECO:0007669"/>
    <property type="project" value="UniProtKB-SubCell"/>
</dbReference>
<keyword evidence="6" id="KW-0964">Secreted</keyword>
<feature type="domain" description="Insulin-like" evidence="7">
    <location>
        <begin position="16"/>
        <end position="135"/>
    </location>
</feature>
<evidence type="ECO:0000256" key="1">
    <source>
        <dbReference type="ARBA" id="ARBA00009034"/>
    </source>
</evidence>
<keyword evidence="3" id="KW-0165">Cleavage on pair of basic residues</keyword>
<dbReference type="Pfam" id="PF00049">
    <property type="entry name" value="Insulin"/>
    <property type="match status" value="1"/>
</dbReference>
<dbReference type="AlphaFoldDB" id="A0A182MJX8"/>
<organism evidence="8 9">
    <name type="scientific">Anopheles culicifacies</name>
    <dbReference type="NCBI Taxonomy" id="139723"/>
    <lineage>
        <taxon>Eukaryota</taxon>
        <taxon>Metazoa</taxon>
        <taxon>Ecdysozoa</taxon>
        <taxon>Arthropoda</taxon>
        <taxon>Hexapoda</taxon>
        <taxon>Insecta</taxon>
        <taxon>Pterygota</taxon>
        <taxon>Neoptera</taxon>
        <taxon>Endopterygota</taxon>
        <taxon>Diptera</taxon>
        <taxon>Nematocera</taxon>
        <taxon>Culicoidea</taxon>
        <taxon>Culicidae</taxon>
        <taxon>Anophelinae</taxon>
        <taxon>Anopheles</taxon>
        <taxon>culicifacies species complex</taxon>
    </lineage>
</organism>
<keyword evidence="9" id="KW-1185">Reference proteome</keyword>
<dbReference type="InterPro" id="IPR022353">
    <property type="entry name" value="Insulin_CS"/>
</dbReference>
<dbReference type="PROSITE" id="PS00262">
    <property type="entry name" value="INSULIN"/>
    <property type="match status" value="1"/>
</dbReference>
<evidence type="ECO:0000313" key="8">
    <source>
        <dbReference type="EnsemblMetazoa" id="ACUA020088-PA"/>
    </source>
</evidence>